<dbReference type="Proteomes" id="UP000441585">
    <property type="component" value="Unassembled WGS sequence"/>
</dbReference>
<evidence type="ECO:0000313" key="5">
    <source>
        <dbReference type="EMBL" id="MRX55444.1"/>
    </source>
</evidence>
<keyword evidence="2 5" id="KW-0489">Methyltransferase</keyword>
<evidence type="ECO:0000256" key="3">
    <source>
        <dbReference type="ARBA" id="ARBA00022679"/>
    </source>
</evidence>
<dbReference type="InterPro" id="IPR053888">
    <property type="entry name" value="MRM3-like_sub_bind"/>
</dbReference>
<accession>A0A6I2MDN5</accession>
<dbReference type="InterPro" id="IPR029028">
    <property type="entry name" value="Alpha/beta_knot_MTases"/>
</dbReference>
<comment type="similarity">
    <text evidence="1">Belongs to the class IV-like SAM-binding methyltransferase superfamily. RNA methyltransferase TrmH family.</text>
</comment>
<dbReference type="Gene3D" id="3.30.1330.30">
    <property type="match status" value="1"/>
</dbReference>
<organism evidence="5 6">
    <name type="scientific">Metabacillus idriensis</name>
    <dbReference type="NCBI Taxonomy" id="324768"/>
    <lineage>
        <taxon>Bacteria</taxon>
        <taxon>Bacillati</taxon>
        <taxon>Bacillota</taxon>
        <taxon>Bacilli</taxon>
        <taxon>Bacillales</taxon>
        <taxon>Bacillaceae</taxon>
        <taxon>Metabacillus</taxon>
    </lineage>
</organism>
<dbReference type="CDD" id="cd18095">
    <property type="entry name" value="SpoU-like_rRNA-MTase"/>
    <property type="match status" value="1"/>
</dbReference>
<evidence type="ECO:0000313" key="6">
    <source>
        <dbReference type="Proteomes" id="UP000441585"/>
    </source>
</evidence>
<dbReference type="InterPro" id="IPR029026">
    <property type="entry name" value="tRNA_m1G_MTases_N"/>
</dbReference>
<dbReference type="InterPro" id="IPR013123">
    <property type="entry name" value="SpoU_subst-bd"/>
</dbReference>
<dbReference type="GO" id="GO:0005737">
    <property type="term" value="C:cytoplasm"/>
    <property type="evidence" value="ECO:0007669"/>
    <property type="project" value="UniProtKB-ARBA"/>
</dbReference>
<dbReference type="InterPro" id="IPR051259">
    <property type="entry name" value="rRNA_Methyltransferase"/>
</dbReference>
<dbReference type="GO" id="GO:0006396">
    <property type="term" value="P:RNA processing"/>
    <property type="evidence" value="ECO:0007669"/>
    <property type="project" value="InterPro"/>
</dbReference>
<name>A0A6I2MDN5_9BACI</name>
<dbReference type="InterPro" id="IPR029064">
    <property type="entry name" value="Ribosomal_eL30-like_sf"/>
</dbReference>
<dbReference type="Gene3D" id="3.40.1280.10">
    <property type="match status" value="1"/>
</dbReference>
<sequence length="252" mass="27676">MKRIESVQNQKVKQWRKLHTKKERDITNTFLIEGLHLVEEALKDKSVIKELIISEEASIPTHWNADDLSITYVTKEIMKAISETESPQGAAAVCIQSEKHEITAWKKVVLIDAIQDPGNLGTIIRTADAAGMDGVILGDGTVDAYNSKVVRSSQGSIFHIPIVKRKLNEAISELKQQNVSIYGTSLQNGVDYRKTEAASSFGLLIGNEGSGVNKEYLQLTDQNLYIPILGKAESLNAGIAAGILMYHCIGDQ</sequence>
<dbReference type="SUPFAM" id="SSF75217">
    <property type="entry name" value="alpha/beta knot"/>
    <property type="match status" value="1"/>
</dbReference>
<evidence type="ECO:0000256" key="2">
    <source>
        <dbReference type="ARBA" id="ARBA00022603"/>
    </source>
</evidence>
<dbReference type="GO" id="GO:0003723">
    <property type="term" value="F:RNA binding"/>
    <property type="evidence" value="ECO:0007669"/>
    <property type="project" value="InterPro"/>
</dbReference>
<dbReference type="RefSeq" id="WP_070877696.1">
    <property type="nucleotide sequence ID" value="NZ_CAJFZX010000001.1"/>
</dbReference>
<feature type="domain" description="RNA 2-O ribose methyltransferase substrate binding" evidence="4">
    <location>
        <begin position="31"/>
        <end position="100"/>
    </location>
</feature>
<keyword evidence="3 5" id="KW-0808">Transferase</keyword>
<reference evidence="5 6" key="1">
    <citation type="submission" date="2019-11" db="EMBL/GenBank/DDBJ databases">
        <title>Bacillus idriensis genome.</title>
        <authorList>
            <person name="Konopka E.N."/>
            <person name="Newman J.D."/>
        </authorList>
    </citation>
    <scope>NUCLEOTIDE SEQUENCE [LARGE SCALE GENOMIC DNA]</scope>
    <source>
        <strain evidence="5 6">DSM 19097</strain>
    </source>
</reference>
<evidence type="ECO:0000259" key="4">
    <source>
        <dbReference type="SMART" id="SM00967"/>
    </source>
</evidence>
<dbReference type="Pfam" id="PF22435">
    <property type="entry name" value="MRM3-like_sub_bind"/>
    <property type="match status" value="1"/>
</dbReference>
<dbReference type="AlphaFoldDB" id="A0A6I2MDN5"/>
<gene>
    <name evidence="5" type="ORF">GJU41_15885</name>
</gene>
<protein>
    <submittedName>
        <fullName evidence="5">RNA methyltransferase</fullName>
    </submittedName>
</protein>
<dbReference type="SMART" id="SM00967">
    <property type="entry name" value="SpoU_sub_bind"/>
    <property type="match status" value="1"/>
</dbReference>
<dbReference type="EMBL" id="WKKF01000004">
    <property type="protein sequence ID" value="MRX55444.1"/>
    <property type="molecule type" value="Genomic_DNA"/>
</dbReference>
<comment type="caution">
    <text evidence="5">The sequence shown here is derived from an EMBL/GenBank/DDBJ whole genome shotgun (WGS) entry which is preliminary data.</text>
</comment>
<dbReference type="GO" id="GO:0032259">
    <property type="term" value="P:methylation"/>
    <property type="evidence" value="ECO:0007669"/>
    <property type="project" value="UniProtKB-KW"/>
</dbReference>
<evidence type="ECO:0000256" key="1">
    <source>
        <dbReference type="ARBA" id="ARBA00007228"/>
    </source>
</evidence>
<keyword evidence="6" id="KW-1185">Reference proteome</keyword>
<dbReference type="Pfam" id="PF00588">
    <property type="entry name" value="SpoU_methylase"/>
    <property type="match status" value="1"/>
</dbReference>
<dbReference type="PANTHER" id="PTHR43191">
    <property type="entry name" value="RRNA METHYLTRANSFERASE 3"/>
    <property type="match status" value="1"/>
</dbReference>
<proteinExistence type="inferred from homology"/>
<dbReference type="InterPro" id="IPR001537">
    <property type="entry name" value="SpoU_MeTrfase"/>
</dbReference>
<dbReference type="GO" id="GO:0008173">
    <property type="term" value="F:RNA methyltransferase activity"/>
    <property type="evidence" value="ECO:0007669"/>
    <property type="project" value="InterPro"/>
</dbReference>
<dbReference type="SUPFAM" id="SSF55315">
    <property type="entry name" value="L30e-like"/>
    <property type="match status" value="1"/>
</dbReference>
<dbReference type="PANTHER" id="PTHR43191:SF2">
    <property type="entry name" value="RRNA METHYLTRANSFERASE 3, MITOCHONDRIAL"/>
    <property type="match status" value="1"/>
</dbReference>